<dbReference type="EMBL" id="LR797382">
    <property type="protein sequence ID" value="CAB4212778.1"/>
    <property type="molecule type" value="Genomic_DNA"/>
</dbReference>
<accession>A0A6J7XBB8</accession>
<proteinExistence type="predicted"/>
<sequence>MTDERKPERSQERISLSHRGPQHFPEEFRDPNFHYRWTNYDPESPWKAMETERLGYDPVPISDTNHIKSKIFAQSTIVREGYVTCPLKKGGQAVLMRLPMDVYLERQKQKEEDRKTERKAMLEQGMEVSDGTSIKQTYSFTNTPNN</sequence>
<evidence type="ECO:0000313" key="3">
    <source>
        <dbReference type="EMBL" id="CAB5228112.1"/>
    </source>
</evidence>
<dbReference type="EMBL" id="LR798383">
    <property type="protein sequence ID" value="CAB5228112.1"/>
    <property type="molecule type" value="Genomic_DNA"/>
</dbReference>
<feature type="compositionally biased region" description="Basic and acidic residues" evidence="1">
    <location>
        <begin position="1"/>
        <end position="12"/>
    </location>
</feature>
<name>A0A6J7XBB8_9CAUD</name>
<protein>
    <submittedName>
        <fullName evidence="3">Uncharacterized protein</fullName>
    </submittedName>
</protein>
<evidence type="ECO:0000256" key="1">
    <source>
        <dbReference type="SAM" id="MobiDB-lite"/>
    </source>
</evidence>
<evidence type="ECO:0000313" key="2">
    <source>
        <dbReference type="EMBL" id="CAB4212778.1"/>
    </source>
</evidence>
<organism evidence="3">
    <name type="scientific">uncultured Caudovirales phage</name>
    <dbReference type="NCBI Taxonomy" id="2100421"/>
    <lineage>
        <taxon>Viruses</taxon>
        <taxon>Duplodnaviria</taxon>
        <taxon>Heunggongvirae</taxon>
        <taxon>Uroviricota</taxon>
        <taxon>Caudoviricetes</taxon>
        <taxon>Peduoviridae</taxon>
        <taxon>Maltschvirus</taxon>
        <taxon>Maltschvirus maltsch</taxon>
    </lineage>
</organism>
<feature type="region of interest" description="Disordered" evidence="1">
    <location>
        <begin position="1"/>
        <end position="27"/>
    </location>
</feature>
<gene>
    <name evidence="2" type="ORF">UFOVP1437_59</name>
    <name evidence="3" type="ORF">UFOVP1531_6</name>
</gene>
<reference evidence="3" key="1">
    <citation type="submission" date="2020-05" db="EMBL/GenBank/DDBJ databases">
        <authorList>
            <person name="Chiriac C."/>
            <person name="Salcher M."/>
            <person name="Ghai R."/>
            <person name="Kavagutti S V."/>
        </authorList>
    </citation>
    <scope>NUCLEOTIDE SEQUENCE</scope>
</reference>